<sequence>MAGKGSSKPIMSRGQDRATEVSYIDSSISLTNCQRVPSALNVGCKSLTSLVGVPDLELLVQINYMIDPEFAMQRVHHSIRNELPIIMYHGLRLKPFELLQMESNVRKAYPNVTLYSVPVPVIGTHHTKAIILFYKDNTMQLVVHTANLIEQDWRNKTQAVFTTGRLGLKPTNTSTGSPTCAFERDLLEYLERYQDHQRITERIAKYDFTSVRGVLIGSVPGKFTGIEKNKWGHMKLRSVLRQQVDISKECIQHGSQIICQISSIGSLGKNPRDWLRGEFETSLNAHRNSNATSSANADLCVIYPTAENVRTSFDGWSMGGSLPFRSTSYVKQAHYMDPVLYSWKAEKSGRERAMPHIKTFTRVSSKDGTDYLSWFLLTSANLSKPAWGELKDGTLMIKSYELGVLIFPCLFEDMDPVPVNTTPLQDDKAAPNPSGSTSSHDGTHVWMLNATVDNPRPVPPSTRSDDLTRRSSNSEGQHPERCSVVPVRLPYDLPLTPYNHSKDHVWLADTRFPGMDDFGMSL</sequence>
<dbReference type="GO" id="GO:0003697">
    <property type="term" value="F:single-stranded DNA binding"/>
    <property type="evidence" value="ECO:0007669"/>
    <property type="project" value="TreeGrafter"/>
</dbReference>
<evidence type="ECO:0000256" key="11">
    <source>
        <dbReference type="PIRSR" id="PIRSR610347-3"/>
    </source>
</evidence>
<comment type="similarity">
    <text evidence="2">Belongs to the tyrosyl-DNA phosphodiesterase family.</text>
</comment>
<dbReference type="Gene3D" id="3.30.870.10">
    <property type="entry name" value="Endonuclease Chain A"/>
    <property type="match status" value="2"/>
</dbReference>
<keyword evidence="8" id="KW-0539">Nucleus</keyword>
<feature type="binding site" evidence="10">
    <location>
        <position position="128"/>
    </location>
    <ligand>
        <name>substrate</name>
    </ligand>
</feature>
<feature type="active site" description="Proton donor/acceptor" evidence="9">
    <location>
        <position position="356"/>
    </location>
</feature>
<feature type="site" description="Interaction with DNA" evidence="11">
    <location>
        <position position="383"/>
    </location>
</feature>
<evidence type="ECO:0000313" key="13">
    <source>
        <dbReference type="EMBL" id="KAF9582714.1"/>
    </source>
</evidence>
<proteinExistence type="inferred from homology"/>
<evidence type="ECO:0000256" key="12">
    <source>
        <dbReference type="SAM" id="MobiDB-lite"/>
    </source>
</evidence>
<keyword evidence="5" id="KW-0378">Hydrolase</keyword>
<dbReference type="GO" id="GO:0017005">
    <property type="term" value="F:3'-tyrosyl-DNA phosphodiesterase activity"/>
    <property type="evidence" value="ECO:0007669"/>
    <property type="project" value="TreeGrafter"/>
</dbReference>
<evidence type="ECO:0000256" key="8">
    <source>
        <dbReference type="ARBA" id="ARBA00023242"/>
    </source>
</evidence>
<comment type="caution">
    <text evidence="13">The sequence shown here is derived from an EMBL/GenBank/DDBJ whole genome shotgun (WGS) entry which is preliminary data.</text>
</comment>
<evidence type="ECO:0000256" key="5">
    <source>
        <dbReference type="ARBA" id="ARBA00022801"/>
    </source>
</evidence>
<evidence type="ECO:0000256" key="9">
    <source>
        <dbReference type="PIRSR" id="PIRSR610347-1"/>
    </source>
</evidence>
<gene>
    <name evidence="13" type="primary">TDP1</name>
    <name evidence="13" type="ORF">BGW38_010857</name>
</gene>
<dbReference type="InterPro" id="IPR010347">
    <property type="entry name" value="Tdp1"/>
</dbReference>
<evidence type="ECO:0000256" key="4">
    <source>
        <dbReference type="ARBA" id="ARBA00022763"/>
    </source>
</evidence>
<dbReference type="AlphaFoldDB" id="A0A9P6KEM1"/>
<dbReference type="SUPFAM" id="SSF56024">
    <property type="entry name" value="Phospholipase D/nuclease"/>
    <property type="match status" value="2"/>
</dbReference>
<dbReference type="Proteomes" id="UP000780801">
    <property type="component" value="Unassembled WGS sequence"/>
</dbReference>
<dbReference type="OrthoDB" id="47785at2759"/>
<evidence type="ECO:0000313" key="14">
    <source>
        <dbReference type="Proteomes" id="UP000780801"/>
    </source>
</evidence>
<evidence type="ECO:0000256" key="6">
    <source>
        <dbReference type="ARBA" id="ARBA00022839"/>
    </source>
</evidence>
<reference evidence="13" key="1">
    <citation type="journal article" date="2020" name="Fungal Divers.">
        <title>Resolving the Mortierellaceae phylogeny through synthesis of multi-gene phylogenetics and phylogenomics.</title>
        <authorList>
            <person name="Vandepol N."/>
            <person name="Liber J."/>
            <person name="Desiro A."/>
            <person name="Na H."/>
            <person name="Kennedy M."/>
            <person name="Barry K."/>
            <person name="Grigoriev I.V."/>
            <person name="Miller A.N."/>
            <person name="O'Donnell K."/>
            <person name="Stajich J.E."/>
            <person name="Bonito G."/>
        </authorList>
    </citation>
    <scope>NUCLEOTIDE SEQUENCE</scope>
    <source>
        <strain evidence="13">KOD1015</strain>
    </source>
</reference>
<feature type="binding site" evidence="10">
    <location>
        <position position="358"/>
    </location>
    <ligand>
        <name>substrate</name>
    </ligand>
</feature>
<dbReference type="PANTHER" id="PTHR12415:SF0">
    <property type="entry name" value="TYROSYL-DNA PHOSPHODIESTERASE 1"/>
    <property type="match status" value="1"/>
</dbReference>
<keyword evidence="4" id="KW-0227">DNA damage</keyword>
<keyword evidence="14" id="KW-1185">Reference proteome</keyword>
<protein>
    <submittedName>
        <fullName evidence="13">Tyrosyl-DNA phosphodiesterase 1</fullName>
    </submittedName>
</protein>
<dbReference type="Pfam" id="PF06087">
    <property type="entry name" value="Tyr-DNA_phospho"/>
    <property type="match status" value="1"/>
</dbReference>
<feature type="region of interest" description="Disordered" evidence="12">
    <location>
        <begin position="421"/>
        <end position="483"/>
    </location>
</feature>
<feature type="active site" description="Nucleophile" evidence="9">
    <location>
        <position position="126"/>
    </location>
</feature>
<name>A0A9P6KEM1_9FUNG</name>
<dbReference type="GO" id="GO:0004527">
    <property type="term" value="F:exonuclease activity"/>
    <property type="evidence" value="ECO:0007669"/>
    <property type="project" value="UniProtKB-KW"/>
</dbReference>
<evidence type="ECO:0000256" key="7">
    <source>
        <dbReference type="ARBA" id="ARBA00023204"/>
    </source>
</evidence>
<evidence type="ECO:0000256" key="3">
    <source>
        <dbReference type="ARBA" id="ARBA00022722"/>
    </source>
</evidence>
<accession>A0A9P6KEM1</accession>
<comment type="subcellular location">
    <subcellularLocation>
        <location evidence="1">Nucleus</location>
    </subcellularLocation>
</comment>
<dbReference type="PANTHER" id="PTHR12415">
    <property type="entry name" value="TYROSYL-DNA PHOSPHODIESTERASE 1"/>
    <property type="match status" value="1"/>
</dbReference>
<keyword evidence="7" id="KW-0234">DNA repair</keyword>
<evidence type="ECO:0000256" key="2">
    <source>
        <dbReference type="ARBA" id="ARBA00010205"/>
    </source>
</evidence>
<organism evidence="13 14">
    <name type="scientific">Lunasporangiospora selenospora</name>
    <dbReference type="NCBI Taxonomy" id="979761"/>
    <lineage>
        <taxon>Eukaryota</taxon>
        <taxon>Fungi</taxon>
        <taxon>Fungi incertae sedis</taxon>
        <taxon>Mucoromycota</taxon>
        <taxon>Mortierellomycotina</taxon>
        <taxon>Mortierellomycetes</taxon>
        <taxon>Mortierellales</taxon>
        <taxon>Mortierellaceae</taxon>
        <taxon>Lunasporangiospora</taxon>
    </lineage>
</organism>
<dbReference type="GO" id="GO:0006281">
    <property type="term" value="P:DNA repair"/>
    <property type="evidence" value="ECO:0007669"/>
    <property type="project" value="UniProtKB-KW"/>
</dbReference>
<dbReference type="GO" id="GO:0003690">
    <property type="term" value="F:double-stranded DNA binding"/>
    <property type="evidence" value="ECO:0007669"/>
    <property type="project" value="TreeGrafter"/>
</dbReference>
<keyword evidence="3" id="KW-0540">Nuclease</keyword>
<evidence type="ECO:0000256" key="1">
    <source>
        <dbReference type="ARBA" id="ARBA00004123"/>
    </source>
</evidence>
<keyword evidence="6" id="KW-0269">Exonuclease</keyword>
<evidence type="ECO:0000256" key="10">
    <source>
        <dbReference type="PIRSR" id="PIRSR610347-2"/>
    </source>
</evidence>
<dbReference type="GO" id="GO:0005634">
    <property type="term" value="C:nucleus"/>
    <property type="evidence" value="ECO:0007669"/>
    <property type="project" value="UniProtKB-SubCell"/>
</dbReference>
<dbReference type="EMBL" id="JAABOA010000951">
    <property type="protein sequence ID" value="KAF9582714.1"/>
    <property type="molecule type" value="Genomic_DNA"/>
</dbReference>